<dbReference type="HAMAP" id="MF_01152">
    <property type="entry name" value="DnaJ"/>
    <property type="match status" value="1"/>
</dbReference>
<evidence type="ECO:0000256" key="6">
    <source>
        <dbReference type="PROSITE-ProRule" id="PRU00546"/>
    </source>
</evidence>
<feature type="region of interest" description="Disordered" evidence="7">
    <location>
        <begin position="1"/>
        <end position="20"/>
    </location>
</feature>
<dbReference type="Pfam" id="PF00684">
    <property type="entry name" value="DnaJ_CXXCXGXG"/>
    <property type="match status" value="1"/>
</dbReference>
<evidence type="ECO:0000256" key="2">
    <source>
        <dbReference type="ARBA" id="ARBA00022737"/>
    </source>
</evidence>
<dbReference type="InterPro" id="IPR008971">
    <property type="entry name" value="HSP40/DnaJ_pept-bd"/>
</dbReference>
<sequence>MVRDSKLYDTLGVDPSASESDLKKAYRKLALKYHPDKNPDAGDKFKEISHAYEVLADSSKRQIYDQYGEEGLSGGGGGHGGMNPEDLFSQFFGGGMFGGGGGRQQQRGPQKGKDLSHVLKVTLEDLYVGKVSKLALQKHVLCKACDGRGGKEGAVKKCAGCDGQGVKMMMRQMGPMIQRFQTVCPDCSGQGETCKEKDKCKECKGKKIVNERKVLQVHIDKGMQHGQRIVFNGEGDQAPDTIPGDVIFVLELKEHERFQRKDDDLFYQAHIDLLTALAGGKILVEHLDNRFIEVPIPAGAAIKPQDLRVVEGQGMPSYRHHEMGNLYIRFAIGFPAKDWTTPDKIALLEQVLPPRPKVKLPKGAHSETCEMEEIDPMQEARAEGRANNGQEDDEDGEGGPGVQCAQQ</sequence>
<dbReference type="GO" id="GO:0005524">
    <property type="term" value="F:ATP binding"/>
    <property type="evidence" value="ECO:0007669"/>
    <property type="project" value="InterPro"/>
</dbReference>
<dbReference type="GO" id="GO:0051082">
    <property type="term" value="F:unfolded protein binding"/>
    <property type="evidence" value="ECO:0007669"/>
    <property type="project" value="InterPro"/>
</dbReference>
<dbReference type="InterPro" id="IPR001305">
    <property type="entry name" value="HSP_DnaJ_Cys-rich_dom"/>
</dbReference>
<dbReference type="SUPFAM" id="SSF49493">
    <property type="entry name" value="HSP40/DnaJ peptide-binding domain"/>
    <property type="match status" value="2"/>
</dbReference>
<dbReference type="CDD" id="cd10719">
    <property type="entry name" value="DnaJ_zf"/>
    <property type="match status" value="1"/>
</dbReference>
<dbReference type="FunFam" id="1.10.287.110:FF:000048">
    <property type="entry name" value="DnaJ family protein"/>
    <property type="match status" value="1"/>
</dbReference>
<organism evidence="10 11">
    <name type="scientific">Protomyces lactucae-debilis</name>
    <dbReference type="NCBI Taxonomy" id="2754530"/>
    <lineage>
        <taxon>Eukaryota</taxon>
        <taxon>Fungi</taxon>
        <taxon>Dikarya</taxon>
        <taxon>Ascomycota</taxon>
        <taxon>Taphrinomycotina</taxon>
        <taxon>Taphrinomycetes</taxon>
        <taxon>Taphrinales</taxon>
        <taxon>Protomycetaceae</taxon>
        <taxon>Protomyces</taxon>
    </lineage>
</organism>
<evidence type="ECO:0000256" key="1">
    <source>
        <dbReference type="ARBA" id="ARBA00022723"/>
    </source>
</evidence>
<evidence type="ECO:0000256" key="4">
    <source>
        <dbReference type="ARBA" id="ARBA00022833"/>
    </source>
</evidence>
<feature type="region of interest" description="Disordered" evidence="7">
    <location>
        <begin position="358"/>
        <end position="407"/>
    </location>
</feature>
<dbReference type="OMA" id="RVCPTCV"/>
<dbReference type="CDD" id="cd10747">
    <property type="entry name" value="DnaJ_C"/>
    <property type="match status" value="1"/>
</dbReference>
<dbReference type="OrthoDB" id="550424at2759"/>
<dbReference type="InterPro" id="IPR036869">
    <property type="entry name" value="J_dom_sf"/>
</dbReference>
<dbReference type="AlphaFoldDB" id="A0A1Y2FF02"/>
<dbReference type="Pfam" id="PF00226">
    <property type="entry name" value="DnaJ"/>
    <property type="match status" value="1"/>
</dbReference>
<gene>
    <name evidence="10" type="ORF">BCR37DRAFT_347584</name>
</gene>
<dbReference type="CDD" id="cd06257">
    <property type="entry name" value="DnaJ"/>
    <property type="match status" value="1"/>
</dbReference>
<dbReference type="PROSITE" id="PS51188">
    <property type="entry name" value="ZF_CR"/>
    <property type="match status" value="1"/>
</dbReference>
<evidence type="ECO:0000313" key="11">
    <source>
        <dbReference type="Proteomes" id="UP000193685"/>
    </source>
</evidence>
<dbReference type="PROSITE" id="PS00636">
    <property type="entry name" value="DNAJ_1"/>
    <property type="match status" value="1"/>
</dbReference>
<feature type="domain" description="J" evidence="8">
    <location>
        <begin position="6"/>
        <end position="68"/>
    </location>
</feature>
<dbReference type="SUPFAM" id="SSF57938">
    <property type="entry name" value="DnaJ/Hsp40 cysteine-rich domain"/>
    <property type="match status" value="1"/>
</dbReference>
<keyword evidence="1 6" id="KW-0479">Metal-binding</keyword>
<keyword evidence="5" id="KW-0143">Chaperone</keyword>
<dbReference type="Gene3D" id="2.10.230.10">
    <property type="entry name" value="Heat shock protein DnaJ, cysteine-rich domain"/>
    <property type="match status" value="1"/>
</dbReference>
<keyword evidence="3 6" id="KW-0863">Zinc-finger</keyword>
<evidence type="ECO:0000256" key="7">
    <source>
        <dbReference type="SAM" id="MobiDB-lite"/>
    </source>
</evidence>
<dbReference type="FunFam" id="2.10.230.10:FF:000001">
    <property type="entry name" value="DnaJ subfamily A member 2"/>
    <property type="match status" value="1"/>
</dbReference>
<dbReference type="STRING" id="56484.A0A1Y2FF02"/>
<evidence type="ECO:0000259" key="8">
    <source>
        <dbReference type="PROSITE" id="PS50076"/>
    </source>
</evidence>
<dbReference type="InterPro" id="IPR036410">
    <property type="entry name" value="HSP_DnaJ_Cys-rich_dom_sf"/>
</dbReference>
<dbReference type="EMBL" id="MCFI01000010">
    <property type="protein sequence ID" value="ORY81974.1"/>
    <property type="molecule type" value="Genomic_DNA"/>
</dbReference>
<evidence type="ECO:0000256" key="3">
    <source>
        <dbReference type="ARBA" id="ARBA00022771"/>
    </source>
</evidence>
<protein>
    <submittedName>
        <fullName evidence="10">Chaperone protein dnaJ</fullName>
    </submittedName>
</protein>
<dbReference type="Proteomes" id="UP000193685">
    <property type="component" value="Unassembled WGS sequence"/>
</dbReference>
<dbReference type="FunFam" id="2.60.260.20:FF:000003">
    <property type="entry name" value="DnaJ subfamily A member 2"/>
    <property type="match status" value="1"/>
</dbReference>
<proteinExistence type="inferred from homology"/>
<evidence type="ECO:0000313" key="10">
    <source>
        <dbReference type="EMBL" id="ORY81974.1"/>
    </source>
</evidence>
<dbReference type="GO" id="GO:0009408">
    <property type="term" value="P:response to heat"/>
    <property type="evidence" value="ECO:0007669"/>
    <property type="project" value="InterPro"/>
</dbReference>
<feature type="domain" description="CR-type" evidence="9">
    <location>
        <begin position="129"/>
        <end position="212"/>
    </location>
</feature>
<dbReference type="Pfam" id="PF01556">
    <property type="entry name" value="DnaJ_C"/>
    <property type="match status" value="1"/>
</dbReference>
<keyword evidence="11" id="KW-1185">Reference proteome</keyword>
<name>A0A1Y2FF02_PROLT</name>
<dbReference type="PANTHER" id="PTHR43888">
    <property type="entry name" value="DNAJ-LIKE-2, ISOFORM A-RELATED"/>
    <property type="match status" value="1"/>
</dbReference>
<accession>A0A1Y2FF02</accession>
<dbReference type="GO" id="GO:0006457">
    <property type="term" value="P:protein folding"/>
    <property type="evidence" value="ECO:0007669"/>
    <property type="project" value="InterPro"/>
</dbReference>
<dbReference type="Gene3D" id="1.10.287.110">
    <property type="entry name" value="DnaJ domain"/>
    <property type="match status" value="1"/>
</dbReference>
<dbReference type="GO" id="GO:0008270">
    <property type="term" value="F:zinc ion binding"/>
    <property type="evidence" value="ECO:0007669"/>
    <property type="project" value="UniProtKB-KW"/>
</dbReference>
<dbReference type="InterPro" id="IPR012724">
    <property type="entry name" value="DnaJ"/>
</dbReference>
<dbReference type="InterPro" id="IPR044713">
    <property type="entry name" value="DNJA1/2-like"/>
</dbReference>
<evidence type="ECO:0000256" key="5">
    <source>
        <dbReference type="ARBA" id="ARBA00023186"/>
    </source>
</evidence>
<dbReference type="InterPro" id="IPR001623">
    <property type="entry name" value="DnaJ_domain"/>
</dbReference>
<comment type="caution">
    <text evidence="10">The sequence shown here is derived from an EMBL/GenBank/DDBJ whole genome shotgun (WGS) entry which is preliminary data.</text>
</comment>
<dbReference type="SMART" id="SM00271">
    <property type="entry name" value="DnaJ"/>
    <property type="match status" value="1"/>
</dbReference>
<feature type="zinc finger region" description="CR-type" evidence="6">
    <location>
        <begin position="129"/>
        <end position="212"/>
    </location>
</feature>
<dbReference type="SUPFAM" id="SSF46565">
    <property type="entry name" value="Chaperone J-domain"/>
    <property type="match status" value="1"/>
</dbReference>
<dbReference type="InterPro" id="IPR018253">
    <property type="entry name" value="DnaJ_domain_CS"/>
</dbReference>
<dbReference type="RefSeq" id="XP_040725108.1">
    <property type="nucleotide sequence ID" value="XM_040867777.1"/>
</dbReference>
<dbReference type="GeneID" id="63784376"/>
<dbReference type="InterPro" id="IPR002939">
    <property type="entry name" value="DnaJ_C"/>
</dbReference>
<dbReference type="PRINTS" id="PR00625">
    <property type="entry name" value="JDOMAIN"/>
</dbReference>
<dbReference type="GO" id="GO:0030544">
    <property type="term" value="F:Hsp70 protein binding"/>
    <property type="evidence" value="ECO:0007669"/>
    <property type="project" value="InterPro"/>
</dbReference>
<reference evidence="10 11" key="1">
    <citation type="submission" date="2016-07" db="EMBL/GenBank/DDBJ databases">
        <title>Pervasive Adenine N6-methylation of Active Genes in Fungi.</title>
        <authorList>
            <consortium name="DOE Joint Genome Institute"/>
            <person name="Mondo S.J."/>
            <person name="Dannebaum R.O."/>
            <person name="Kuo R.C."/>
            <person name="Labutti K."/>
            <person name="Haridas S."/>
            <person name="Kuo A."/>
            <person name="Salamov A."/>
            <person name="Ahrendt S.R."/>
            <person name="Lipzen A."/>
            <person name="Sullivan W."/>
            <person name="Andreopoulos W.B."/>
            <person name="Clum A."/>
            <person name="Lindquist E."/>
            <person name="Daum C."/>
            <person name="Ramamoorthy G.K."/>
            <person name="Gryganskyi A."/>
            <person name="Culley D."/>
            <person name="Magnuson J.K."/>
            <person name="James T.Y."/>
            <person name="O'Malley M.A."/>
            <person name="Stajich J.E."/>
            <person name="Spatafora J.W."/>
            <person name="Visel A."/>
            <person name="Grigoriev I.V."/>
        </authorList>
    </citation>
    <scope>NUCLEOTIDE SEQUENCE [LARGE SCALE GENOMIC DNA]</scope>
    <source>
        <strain evidence="10 11">12-1054</strain>
    </source>
</reference>
<keyword evidence="2" id="KW-0677">Repeat</keyword>
<evidence type="ECO:0000259" key="9">
    <source>
        <dbReference type="PROSITE" id="PS51188"/>
    </source>
</evidence>
<dbReference type="PROSITE" id="PS50076">
    <property type="entry name" value="DNAJ_2"/>
    <property type="match status" value="1"/>
</dbReference>
<keyword evidence="4 6" id="KW-0862">Zinc</keyword>
<dbReference type="Gene3D" id="2.60.260.20">
    <property type="entry name" value="Urease metallochaperone UreE, N-terminal domain"/>
    <property type="match status" value="2"/>
</dbReference>